<feature type="compositionally biased region" description="Low complexity" evidence="2">
    <location>
        <begin position="449"/>
        <end position="460"/>
    </location>
</feature>
<name>A0A8J4RY33_9ROSI</name>
<evidence type="ECO:0000259" key="3">
    <source>
        <dbReference type="PROSITE" id="PS50089"/>
    </source>
</evidence>
<evidence type="ECO:0000313" key="4">
    <source>
        <dbReference type="EMBL" id="KAF3974087.1"/>
    </source>
</evidence>
<dbReference type="SMART" id="SM00184">
    <property type="entry name" value="RING"/>
    <property type="match status" value="1"/>
</dbReference>
<organism evidence="4 5">
    <name type="scientific">Castanea mollissima</name>
    <name type="common">Chinese chestnut</name>
    <dbReference type="NCBI Taxonomy" id="60419"/>
    <lineage>
        <taxon>Eukaryota</taxon>
        <taxon>Viridiplantae</taxon>
        <taxon>Streptophyta</taxon>
        <taxon>Embryophyta</taxon>
        <taxon>Tracheophyta</taxon>
        <taxon>Spermatophyta</taxon>
        <taxon>Magnoliopsida</taxon>
        <taxon>eudicotyledons</taxon>
        <taxon>Gunneridae</taxon>
        <taxon>Pentapetalae</taxon>
        <taxon>rosids</taxon>
        <taxon>fabids</taxon>
        <taxon>Fagales</taxon>
        <taxon>Fagaceae</taxon>
        <taxon>Castanea</taxon>
    </lineage>
</organism>
<dbReference type="AlphaFoldDB" id="A0A8J4RY33"/>
<feature type="region of interest" description="Disordered" evidence="2">
    <location>
        <begin position="190"/>
        <end position="242"/>
    </location>
</feature>
<protein>
    <recommendedName>
        <fullName evidence="3">RING-type domain-containing protein</fullName>
    </recommendedName>
</protein>
<dbReference type="SUPFAM" id="SSF57850">
    <property type="entry name" value="RING/U-box"/>
    <property type="match status" value="1"/>
</dbReference>
<feature type="region of interest" description="Disordered" evidence="2">
    <location>
        <begin position="441"/>
        <end position="644"/>
    </location>
</feature>
<keyword evidence="1" id="KW-0479">Metal-binding</keyword>
<gene>
    <name evidence="4" type="ORF">CMV_002542</name>
</gene>
<keyword evidence="5" id="KW-1185">Reference proteome</keyword>
<comment type="caution">
    <text evidence="4">The sequence shown here is derived from an EMBL/GenBank/DDBJ whole genome shotgun (WGS) entry which is preliminary data.</text>
</comment>
<feature type="compositionally biased region" description="Polar residues" evidence="2">
    <location>
        <begin position="397"/>
        <end position="413"/>
    </location>
</feature>
<feature type="region of interest" description="Disordered" evidence="2">
    <location>
        <begin position="1"/>
        <end position="22"/>
    </location>
</feature>
<dbReference type="EMBL" id="JRKL02000184">
    <property type="protein sequence ID" value="KAF3974087.1"/>
    <property type="molecule type" value="Genomic_DNA"/>
</dbReference>
<evidence type="ECO:0000313" key="5">
    <source>
        <dbReference type="Proteomes" id="UP000737018"/>
    </source>
</evidence>
<dbReference type="GO" id="GO:0008270">
    <property type="term" value="F:zinc ion binding"/>
    <property type="evidence" value="ECO:0007669"/>
    <property type="project" value="UniProtKB-KW"/>
</dbReference>
<proteinExistence type="predicted"/>
<feature type="compositionally biased region" description="Polar residues" evidence="2">
    <location>
        <begin position="478"/>
        <end position="492"/>
    </location>
</feature>
<accession>A0A8J4RY33</accession>
<evidence type="ECO:0000256" key="2">
    <source>
        <dbReference type="SAM" id="MobiDB-lite"/>
    </source>
</evidence>
<feature type="compositionally biased region" description="Low complexity" evidence="2">
    <location>
        <begin position="593"/>
        <end position="605"/>
    </location>
</feature>
<evidence type="ECO:0000256" key="1">
    <source>
        <dbReference type="PROSITE-ProRule" id="PRU00175"/>
    </source>
</evidence>
<dbReference type="PROSITE" id="PS50089">
    <property type="entry name" value="ZF_RING_2"/>
    <property type="match status" value="1"/>
</dbReference>
<dbReference type="Proteomes" id="UP000737018">
    <property type="component" value="Unassembled WGS sequence"/>
</dbReference>
<keyword evidence="1" id="KW-0862">Zinc</keyword>
<dbReference type="InterPro" id="IPR001841">
    <property type="entry name" value="Znf_RING"/>
</dbReference>
<feature type="compositionally biased region" description="Low complexity" evidence="2">
    <location>
        <begin position="225"/>
        <end position="240"/>
    </location>
</feature>
<sequence length="716" mass="78901">MGGQTSSNNDCRRSNGAVHSGDSSLGGFGDASWVKADHCYCLQGPRAASRPYSNQEATLPNMKQVNLYMTRSENATVSSIANGQNYTVRTSQAELSKQGNVPNMGSDLKKQNCSRLQYGNSNPVWASLVGSENQGNVSKISSVPNTQNFSEVQHVNDNAAKISQIESYLNSLIIRAKGGAKLNAHEGKTGHALQCQSTPKSDLMSHVKKSQNHSTPSHQVRQSKFKSQPSQKPSKQPSKQKVLKHHIVWDGFHNPATQPFGQNCCLCNGDLAFSPIEDKELYSSLLPEFNVHSTNQVNMSSMGSSKDIVTRKANEQNFCGVQNGNNTTVRAPRFAPKHHQGNVSVSKISSVSYKPMSLGLPIGNNGTVRTSQVEPKNQRNVSKLTSVPPYRAKSSGIHYSNNNPVSTSLVGPNNQGNVSKISSVSYIQKPSGVHFSNYNTVRTSQVRPKNQVNVSKVSSVLDEQNPSEVQQHDEKNAVKTSQAEISSDSTTARAKRRIKAYIQTDKTTYTPQHRSTQKSKDFMPPVKNRQRHNTPSPQVWQMKVEIPPSEKPSKVTMQPSRNQSGQSHSTPSSHQVWRKKVETQPSERQSKVKMQPSKKQSMVKKQPSKKPSKQQSKQNVPSYHIVWDGFDDDDDDDSITEPFGQNCPLCDDDLAYSPTDEEELYSSVLPEVAVLSCGHSFHYHCLLLVSSEEQSTDPPCFICVNGLSLTNHGNSL</sequence>
<feature type="compositionally biased region" description="Acidic residues" evidence="2">
    <location>
        <begin position="629"/>
        <end position="639"/>
    </location>
</feature>
<dbReference type="PANTHER" id="PTHR31150:SF19">
    <property type="entry name" value="RING-TYPE DOMAIN-CONTAINING PROTEIN"/>
    <property type="match status" value="1"/>
</dbReference>
<dbReference type="PANTHER" id="PTHR31150">
    <property type="entry name" value="EXPRESSED PROTEIN"/>
    <property type="match status" value="1"/>
</dbReference>
<feature type="compositionally biased region" description="Low complexity" evidence="2">
    <location>
        <begin position="613"/>
        <end position="622"/>
    </location>
</feature>
<feature type="domain" description="RING-type" evidence="3">
    <location>
        <begin position="647"/>
        <end position="703"/>
    </location>
</feature>
<dbReference type="InterPro" id="IPR013083">
    <property type="entry name" value="Znf_RING/FYVE/PHD"/>
</dbReference>
<dbReference type="Gene3D" id="3.30.40.10">
    <property type="entry name" value="Zinc/RING finger domain, C3HC4 (zinc finger)"/>
    <property type="match status" value="1"/>
</dbReference>
<keyword evidence="1" id="KW-0863">Zinc-finger</keyword>
<dbReference type="OrthoDB" id="1677377at2759"/>
<feature type="compositionally biased region" description="Polar residues" evidence="2">
    <location>
        <begin position="504"/>
        <end position="514"/>
    </location>
</feature>
<reference evidence="4" key="1">
    <citation type="submission" date="2020-03" db="EMBL/GenBank/DDBJ databases">
        <title>Castanea mollissima Vanexum genome sequencing.</title>
        <authorList>
            <person name="Staton M."/>
        </authorList>
    </citation>
    <scope>NUCLEOTIDE SEQUENCE</scope>
    <source>
        <tissue evidence="4">Leaf</tissue>
    </source>
</reference>
<feature type="region of interest" description="Disordered" evidence="2">
    <location>
        <begin position="388"/>
        <end position="413"/>
    </location>
</feature>
<feature type="compositionally biased region" description="Polar residues" evidence="2">
    <location>
        <begin position="555"/>
        <end position="575"/>
    </location>
</feature>